<comment type="cofactor">
    <cofactor evidence="10">
        <name>Mg(2+)</name>
        <dbReference type="ChEBI" id="CHEBI:18420"/>
    </cofactor>
    <text evidence="10">Binds 1 Mg(2+) ion per subunit.</text>
</comment>
<dbReference type="GO" id="GO:0005829">
    <property type="term" value="C:cytosol"/>
    <property type="evidence" value="ECO:0007669"/>
    <property type="project" value="TreeGrafter"/>
</dbReference>
<feature type="binding site" evidence="10">
    <location>
        <begin position="149"/>
        <end position="152"/>
    </location>
    <ligand>
        <name>substrate</name>
    </ligand>
</feature>
<evidence type="ECO:0000256" key="2">
    <source>
        <dbReference type="ARBA" id="ARBA00011738"/>
    </source>
</evidence>
<dbReference type="HAMAP" id="MF_01405">
    <property type="entry name" value="Non_canon_purine_NTPase"/>
    <property type="match status" value="1"/>
</dbReference>
<dbReference type="PANTHER" id="PTHR11067:SF9">
    <property type="entry name" value="INOSINE TRIPHOSPHATE PYROPHOSPHATASE"/>
    <property type="match status" value="1"/>
</dbReference>
<dbReference type="InterPro" id="IPR029001">
    <property type="entry name" value="ITPase-like_fam"/>
</dbReference>
<sequence>MKIVFATNNNHKLKEIKEILGNEFRIVSLADIGCHADIPETADTLEGNASIKSRFIHDKYHLNCFADDTGLEVEALGGEPGVHSARYAEGTDHDSEANMRKLLDKLDGNPNRKACFRTVISLFINDEEHLFEGRVEGRIATEKQGCEGFGYDPIFIPDGYDKSFAELGETIKNKISHRSRAVKQLAEYLKK</sequence>
<feature type="binding site" evidence="10">
    <location>
        <position position="172"/>
    </location>
    <ligand>
        <name>substrate</name>
    </ligand>
</feature>
<accession>A0A5C8GQ41</accession>
<dbReference type="Gene3D" id="3.90.950.10">
    <property type="match status" value="1"/>
</dbReference>
<dbReference type="GO" id="GO:0035870">
    <property type="term" value="F:dITP diphosphatase activity"/>
    <property type="evidence" value="ECO:0007669"/>
    <property type="project" value="UniProtKB-UniRule"/>
</dbReference>
<evidence type="ECO:0000313" key="13">
    <source>
        <dbReference type="Proteomes" id="UP000321612"/>
    </source>
</evidence>
<comment type="catalytic activity">
    <reaction evidence="9 10">
        <text>XTP + H2O = XMP + diphosphate + H(+)</text>
        <dbReference type="Rhea" id="RHEA:28610"/>
        <dbReference type="ChEBI" id="CHEBI:15377"/>
        <dbReference type="ChEBI" id="CHEBI:15378"/>
        <dbReference type="ChEBI" id="CHEBI:33019"/>
        <dbReference type="ChEBI" id="CHEBI:57464"/>
        <dbReference type="ChEBI" id="CHEBI:61314"/>
        <dbReference type="EC" id="3.6.1.66"/>
    </reaction>
</comment>
<dbReference type="GO" id="GO:0036222">
    <property type="term" value="F:XTP diphosphatase activity"/>
    <property type="evidence" value="ECO:0007669"/>
    <property type="project" value="UniProtKB-UniRule"/>
</dbReference>
<evidence type="ECO:0000256" key="5">
    <source>
        <dbReference type="ARBA" id="ARBA00022801"/>
    </source>
</evidence>
<dbReference type="SUPFAM" id="SSF52972">
    <property type="entry name" value="ITPase-like"/>
    <property type="match status" value="1"/>
</dbReference>
<dbReference type="EMBL" id="SDIK01000004">
    <property type="protein sequence ID" value="TXJ63410.1"/>
    <property type="molecule type" value="Genomic_DNA"/>
</dbReference>
<keyword evidence="4 10" id="KW-0547">Nucleotide-binding</keyword>
<comment type="function">
    <text evidence="10">Pyrophosphatase that catalyzes the hydrolysis of nucleoside triphosphates to their monophosphate derivatives, with a high preference for the non-canonical purine nucleotides XTP (xanthosine triphosphate), dITP (deoxyinosine triphosphate) and ITP. Seems to function as a house-cleaning enzyme that removes non-canonical purine nucleotides from the nucleotide pool, thus preventing their incorporation into DNA/RNA and avoiding chromosomal lesions.</text>
</comment>
<dbReference type="GO" id="GO:0000166">
    <property type="term" value="F:nucleotide binding"/>
    <property type="evidence" value="ECO:0007669"/>
    <property type="project" value="UniProtKB-KW"/>
</dbReference>
<feature type="binding site" evidence="10">
    <location>
        <begin position="177"/>
        <end position="178"/>
    </location>
    <ligand>
        <name>substrate</name>
    </ligand>
</feature>
<gene>
    <name evidence="12" type="ORF">ETF27_00290</name>
</gene>
<feature type="binding site" evidence="10">
    <location>
        <begin position="7"/>
        <end position="12"/>
    </location>
    <ligand>
        <name>substrate</name>
    </ligand>
</feature>
<dbReference type="GO" id="GO:0036220">
    <property type="term" value="F:ITP diphosphatase activity"/>
    <property type="evidence" value="ECO:0007669"/>
    <property type="project" value="UniProtKB-UniRule"/>
</dbReference>
<dbReference type="Pfam" id="PF01725">
    <property type="entry name" value="Ham1p_like"/>
    <property type="match status" value="1"/>
</dbReference>
<keyword evidence="7 10" id="KW-0546">Nucleotide metabolism</keyword>
<name>A0A5C8GQ41_9BACT</name>
<feature type="binding site" evidence="10">
    <location>
        <position position="68"/>
    </location>
    <ligand>
        <name>Mg(2+)</name>
        <dbReference type="ChEBI" id="CHEBI:18420"/>
    </ligand>
</feature>
<feature type="binding site" evidence="10">
    <location>
        <position position="69"/>
    </location>
    <ligand>
        <name>substrate</name>
    </ligand>
</feature>
<dbReference type="PANTHER" id="PTHR11067">
    <property type="entry name" value="INOSINE TRIPHOSPHATE PYROPHOSPHATASE/HAM1 PROTEIN"/>
    <property type="match status" value="1"/>
</dbReference>
<dbReference type="CDD" id="cd00515">
    <property type="entry name" value="HAM1"/>
    <property type="match status" value="1"/>
</dbReference>
<evidence type="ECO:0000256" key="4">
    <source>
        <dbReference type="ARBA" id="ARBA00022741"/>
    </source>
</evidence>
<keyword evidence="13" id="KW-1185">Reference proteome</keyword>
<feature type="active site" description="Proton acceptor" evidence="10">
    <location>
        <position position="68"/>
    </location>
</feature>
<keyword evidence="6 10" id="KW-0460">Magnesium</keyword>
<evidence type="ECO:0000313" key="12">
    <source>
        <dbReference type="EMBL" id="TXJ63410.1"/>
    </source>
</evidence>
<dbReference type="GO" id="GO:0009117">
    <property type="term" value="P:nucleotide metabolic process"/>
    <property type="evidence" value="ECO:0007669"/>
    <property type="project" value="UniProtKB-KW"/>
</dbReference>
<dbReference type="GO" id="GO:0046872">
    <property type="term" value="F:metal ion binding"/>
    <property type="evidence" value="ECO:0007669"/>
    <property type="project" value="UniProtKB-KW"/>
</dbReference>
<comment type="catalytic activity">
    <reaction evidence="10">
        <text>ITP + H2O = IMP + diphosphate + H(+)</text>
        <dbReference type="Rhea" id="RHEA:29399"/>
        <dbReference type="ChEBI" id="CHEBI:15377"/>
        <dbReference type="ChEBI" id="CHEBI:15378"/>
        <dbReference type="ChEBI" id="CHEBI:33019"/>
        <dbReference type="ChEBI" id="CHEBI:58053"/>
        <dbReference type="ChEBI" id="CHEBI:61402"/>
        <dbReference type="EC" id="3.6.1.66"/>
    </reaction>
</comment>
<organism evidence="12 13">
    <name type="scientific">Prevotella brunnea</name>
    <dbReference type="NCBI Taxonomy" id="2508867"/>
    <lineage>
        <taxon>Bacteria</taxon>
        <taxon>Pseudomonadati</taxon>
        <taxon>Bacteroidota</taxon>
        <taxon>Bacteroidia</taxon>
        <taxon>Bacteroidales</taxon>
        <taxon>Prevotellaceae</taxon>
        <taxon>Prevotella</taxon>
    </lineage>
</organism>
<dbReference type="Proteomes" id="UP000321612">
    <property type="component" value="Unassembled WGS sequence"/>
</dbReference>
<dbReference type="OrthoDB" id="9807456at2"/>
<dbReference type="EC" id="3.6.1.66" evidence="10"/>
<comment type="similarity">
    <text evidence="1 10 11">Belongs to the HAM1 NTPase family.</text>
</comment>
<dbReference type="RefSeq" id="WP_130830365.1">
    <property type="nucleotide sequence ID" value="NZ_SDIK01000004.1"/>
</dbReference>
<evidence type="ECO:0000256" key="9">
    <source>
        <dbReference type="ARBA" id="ARBA00052017"/>
    </source>
</evidence>
<evidence type="ECO:0000256" key="7">
    <source>
        <dbReference type="ARBA" id="ARBA00023080"/>
    </source>
</evidence>
<evidence type="ECO:0000256" key="8">
    <source>
        <dbReference type="ARBA" id="ARBA00051875"/>
    </source>
</evidence>
<evidence type="ECO:0000256" key="10">
    <source>
        <dbReference type="HAMAP-Rule" id="MF_01405"/>
    </source>
</evidence>
<comment type="catalytic activity">
    <reaction evidence="8 10">
        <text>dITP + H2O = dIMP + diphosphate + H(+)</text>
        <dbReference type="Rhea" id="RHEA:28342"/>
        <dbReference type="ChEBI" id="CHEBI:15377"/>
        <dbReference type="ChEBI" id="CHEBI:15378"/>
        <dbReference type="ChEBI" id="CHEBI:33019"/>
        <dbReference type="ChEBI" id="CHEBI:61194"/>
        <dbReference type="ChEBI" id="CHEBI:61382"/>
        <dbReference type="EC" id="3.6.1.66"/>
    </reaction>
</comment>
<dbReference type="InterPro" id="IPR020922">
    <property type="entry name" value="dITP/XTP_pyrophosphatase"/>
</dbReference>
<evidence type="ECO:0000256" key="6">
    <source>
        <dbReference type="ARBA" id="ARBA00022842"/>
    </source>
</evidence>
<comment type="caution">
    <text evidence="12">The sequence shown here is derived from an EMBL/GenBank/DDBJ whole genome shotgun (WGS) entry which is preliminary data.</text>
</comment>
<dbReference type="GO" id="GO:0009146">
    <property type="term" value="P:purine nucleoside triphosphate catabolic process"/>
    <property type="evidence" value="ECO:0007669"/>
    <property type="project" value="UniProtKB-UniRule"/>
</dbReference>
<comment type="subunit">
    <text evidence="2 10">Homodimer.</text>
</comment>
<dbReference type="GO" id="GO:0017111">
    <property type="term" value="F:ribonucleoside triphosphate phosphatase activity"/>
    <property type="evidence" value="ECO:0007669"/>
    <property type="project" value="InterPro"/>
</dbReference>
<keyword evidence="5 10" id="KW-0378">Hydrolase</keyword>
<keyword evidence="3 10" id="KW-0479">Metal-binding</keyword>
<evidence type="ECO:0000256" key="3">
    <source>
        <dbReference type="ARBA" id="ARBA00022723"/>
    </source>
</evidence>
<comment type="caution">
    <text evidence="10">Lacks conserved residue(s) required for the propagation of feature annotation.</text>
</comment>
<protein>
    <recommendedName>
        <fullName evidence="10">dITP/XTP pyrophosphatase</fullName>
        <ecNumber evidence="10">3.6.1.66</ecNumber>
    </recommendedName>
    <alternativeName>
        <fullName evidence="10">Non-canonical purine NTP pyrophosphatase</fullName>
    </alternativeName>
    <alternativeName>
        <fullName evidence="10">Non-standard purine NTP pyrophosphatase</fullName>
    </alternativeName>
    <alternativeName>
        <fullName evidence="10">Nucleoside-triphosphate diphosphatase</fullName>
    </alternativeName>
    <alternativeName>
        <fullName evidence="10">Nucleoside-triphosphate pyrophosphatase</fullName>
        <shortName evidence="10">NTPase</shortName>
    </alternativeName>
</protein>
<reference evidence="13" key="1">
    <citation type="submission" date="2019-05" db="EMBL/GenBank/DDBJ databases">
        <title>Prevotella brunnea sp. nov., isolated from a wound of a patient.</title>
        <authorList>
            <person name="Buhl M."/>
        </authorList>
    </citation>
    <scope>NUCLEOTIDE SEQUENCE [LARGE SCALE GENOMIC DNA]</scope>
    <source>
        <strain evidence="13">A2672</strain>
    </source>
</reference>
<dbReference type="NCBIfam" id="NF011398">
    <property type="entry name" value="PRK14823.1"/>
    <property type="match status" value="1"/>
</dbReference>
<evidence type="ECO:0000256" key="11">
    <source>
        <dbReference type="RuleBase" id="RU003781"/>
    </source>
</evidence>
<dbReference type="AlphaFoldDB" id="A0A5C8GQ41"/>
<dbReference type="NCBIfam" id="TIGR00042">
    <property type="entry name" value="RdgB/HAM1 family non-canonical purine NTP pyrophosphatase"/>
    <property type="match status" value="1"/>
</dbReference>
<dbReference type="InterPro" id="IPR002637">
    <property type="entry name" value="RdgB/HAM1"/>
</dbReference>
<evidence type="ECO:0000256" key="1">
    <source>
        <dbReference type="ARBA" id="ARBA00008023"/>
    </source>
</evidence>
<dbReference type="FunFam" id="3.90.950.10:FF:000001">
    <property type="entry name" value="dITP/XTP pyrophosphatase"/>
    <property type="match status" value="1"/>
</dbReference>
<proteinExistence type="inferred from homology"/>